<dbReference type="PANTHER" id="PTHR10126">
    <property type="entry name" value="TATA-BOX BINDING PROTEIN"/>
    <property type="match status" value="1"/>
</dbReference>
<sequence length="122" mass="13854">MPIVPEPELFPGLIYRMKQPKIVLLIFVSGKIVITGAKVRDETYTQFLLSSGRISSEWIGCFMQWSICYDQLQGGSDLEAALFFLNCRYSTNQASAFVESLFKLQLIGWNFNKIGITVLLHL</sequence>
<dbReference type="PRINTS" id="PR00686">
    <property type="entry name" value="TIFACTORIID"/>
</dbReference>
<gene>
    <name evidence="4" type="ORF">K7X08_010536</name>
</gene>
<evidence type="ECO:0000256" key="3">
    <source>
        <dbReference type="ARBA" id="ARBA00023163"/>
    </source>
</evidence>
<evidence type="ECO:0000313" key="4">
    <source>
        <dbReference type="EMBL" id="KAJ8574025.1"/>
    </source>
</evidence>
<dbReference type="SUPFAM" id="SSF55945">
    <property type="entry name" value="TATA-box binding protein-like"/>
    <property type="match status" value="1"/>
</dbReference>
<dbReference type="OrthoDB" id="2127950at2759"/>
<reference evidence="5" key="1">
    <citation type="journal article" date="2023" name="Proc. Natl. Acad. Sci. U.S.A.">
        <title>Genomic and structural basis for evolution of tropane alkaloid biosynthesis.</title>
        <authorList>
            <person name="Wanga Y.-J."/>
            <person name="Taina T."/>
            <person name="Yua J.-Y."/>
            <person name="Lia J."/>
            <person name="Xua B."/>
            <person name="Chenc J."/>
            <person name="D'Auriad J.C."/>
            <person name="Huanga J.-P."/>
            <person name="Huanga S.-X."/>
        </authorList>
    </citation>
    <scope>NUCLEOTIDE SEQUENCE [LARGE SCALE GENOMIC DNA]</scope>
    <source>
        <strain evidence="5">cv. KIB-2019</strain>
    </source>
</reference>
<protein>
    <recommendedName>
        <fullName evidence="6">TATA-box binding protein</fullName>
    </recommendedName>
</protein>
<accession>A0A9Q1RRU0</accession>
<dbReference type="GO" id="GO:0006352">
    <property type="term" value="P:DNA-templated transcription initiation"/>
    <property type="evidence" value="ECO:0007669"/>
    <property type="project" value="InterPro"/>
</dbReference>
<dbReference type="AlphaFoldDB" id="A0A9Q1RRU0"/>
<evidence type="ECO:0000313" key="5">
    <source>
        <dbReference type="Proteomes" id="UP001152561"/>
    </source>
</evidence>
<dbReference type="Gene3D" id="3.30.310.10">
    <property type="entry name" value="TATA-Binding Protein"/>
    <property type="match status" value="1"/>
</dbReference>
<name>A0A9Q1RRU0_9SOLA</name>
<evidence type="ECO:0008006" key="6">
    <source>
        <dbReference type="Google" id="ProtNLM"/>
    </source>
</evidence>
<dbReference type="InterPro" id="IPR012295">
    <property type="entry name" value="TBP_dom_sf"/>
</dbReference>
<dbReference type="GO" id="GO:0003677">
    <property type="term" value="F:DNA binding"/>
    <property type="evidence" value="ECO:0007669"/>
    <property type="project" value="UniProtKB-KW"/>
</dbReference>
<dbReference type="InterPro" id="IPR000814">
    <property type="entry name" value="TBP"/>
</dbReference>
<comment type="similarity">
    <text evidence="1">Belongs to the TBP family.</text>
</comment>
<dbReference type="Proteomes" id="UP001152561">
    <property type="component" value="Unassembled WGS sequence"/>
</dbReference>
<evidence type="ECO:0000256" key="1">
    <source>
        <dbReference type="ARBA" id="ARBA00005560"/>
    </source>
</evidence>
<comment type="caution">
    <text evidence="4">The sequence shown here is derived from an EMBL/GenBank/DDBJ whole genome shotgun (WGS) entry which is preliminary data.</text>
</comment>
<keyword evidence="5" id="KW-1185">Reference proteome</keyword>
<proteinExistence type="inferred from homology"/>
<evidence type="ECO:0000256" key="2">
    <source>
        <dbReference type="ARBA" id="ARBA00023125"/>
    </source>
</evidence>
<keyword evidence="2" id="KW-0238">DNA-binding</keyword>
<organism evidence="4 5">
    <name type="scientific">Anisodus acutangulus</name>
    <dbReference type="NCBI Taxonomy" id="402998"/>
    <lineage>
        <taxon>Eukaryota</taxon>
        <taxon>Viridiplantae</taxon>
        <taxon>Streptophyta</taxon>
        <taxon>Embryophyta</taxon>
        <taxon>Tracheophyta</taxon>
        <taxon>Spermatophyta</taxon>
        <taxon>Magnoliopsida</taxon>
        <taxon>eudicotyledons</taxon>
        <taxon>Gunneridae</taxon>
        <taxon>Pentapetalae</taxon>
        <taxon>asterids</taxon>
        <taxon>lamiids</taxon>
        <taxon>Solanales</taxon>
        <taxon>Solanaceae</taxon>
        <taxon>Solanoideae</taxon>
        <taxon>Hyoscyameae</taxon>
        <taxon>Anisodus</taxon>
    </lineage>
</organism>
<dbReference type="EMBL" id="JAJAGQ010000001">
    <property type="protein sequence ID" value="KAJ8574025.1"/>
    <property type="molecule type" value="Genomic_DNA"/>
</dbReference>
<dbReference type="Pfam" id="PF00352">
    <property type="entry name" value="TBP"/>
    <property type="match status" value="1"/>
</dbReference>
<keyword evidence="3" id="KW-0804">Transcription</keyword>